<reference evidence="5 6" key="1">
    <citation type="submission" date="2023-10" db="EMBL/GenBank/DDBJ databases">
        <authorList>
            <person name="Maclean D."/>
            <person name="Macfadyen A."/>
        </authorList>
    </citation>
    <scope>NUCLEOTIDE SEQUENCE [LARGE SCALE GENOMIC DNA]</scope>
</reference>
<dbReference type="Proteomes" id="UP001314263">
    <property type="component" value="Unassembled WGS sequence"/>
</dbReference>
<comment type="similarity">
    <text evidence="1">Belongs to the formin-like family.</text>
</comment>
<dbReference type="Pfam" id="PF02181">
    <property type="entry name" value="FH2"/>
    <property type="match status" value="1"/>
</dbReference>
<feature type="compositionally biased region" description="Polar residues" evidence="3">
    <location>
        <begin position="395"/>
        <end position="409"/>
    </location>
</feature>
<evidence type="ECO:0000256" key="2">
    <source>
        <dbReference type="SAM" id="Coils"/>
    </source>
</evidence>
<evidence type="ECO:0000313" key="5">
    <source>
        <dbReference type="EMBL" id="CAK0786993.1"/>
    </source>
</evidence>
<feature type="compositionally biased region" description="Pro residues" evidence="3">
    <location>
        <begin position="868"/>
        <end position="900"/>
    </location>
</feature>
<keyword evidence="2" id="KW-0175">Coiled coil</keyword>
<feature type="region of interest" description="Disordered" evidence="3">
    <location>
        <begin position="30"/>
        <end position="57"/>
    </location>
</feature>
<dbReference type="EMBL" id="CAUYUE010000016">
    <property type="protein sequence ID" value="CAK0786993.1"/>
    <property type="molecule type" value="Genomic_DNA"/>
</dbReference>
<dbReference type="InterPro" id="IPR015425">
    <property type="entry name" value="FH2_Formin"/>
</dbReference>
<feature type="coiled-coil region" evidence="2">
    <location>
        <begin position="172"/>
        <end position="199"/>
    </location>
</feature>
<dbReference type="AlphaFoldDB" id="A0AAV1II26"/>
<feature type="region of interest" description="Disordered" evidence="3">
    <location>
        <begin position="266"/>
        <end position="345"/>
    </location>
</feature>
<feature type="compositionally biased region" description="Pro residues" evidence="3">
    <location>
        <begin position="910"/>
        <end position="921"/>
    </location>
</feature>
<evidence type="ECO:0000256" key="1">
    <source>
        <dbReference type="RuleBase" id="RU361260"/>
    </source>
</evidence>
<name>A0AAV1II26_9CHLO</name>
<evidence type="ECO:0000256" key="3">
    <source>
        <dbReference type="SAM" id="MobiDB-lite"/>
    </source>
</evidence>
<evidence type="ECO:0000313" key="6">
    <source>
        <dbReference type="Proteomes" id="UP001314263"/>
    </source>
</evidence>
<dbReference type="Gene3D" id="1.20.58.2220">
    <property type="entry name" value="Formin, FH2 domain"/>
    <property type="match status" value="1"/>
</dbReference>
<comment type="caution">
    <text evidence="5">The sequence shown here is derived from an EMBL/GenBank/DDBJ whole genome shotgun (WGS) entry which is preliminary data.</text>
</comment>
<dbReference type="PANTHER" id="PTHR45725">
    <property type="entry name" value="FORMIN HOMOLOGY 2 FAMILY MEMBER"/>
    <property type="match status" value="1"/>
</dbReference>
<accession>A0AAV1II26</accession>
<dbReference type="SMART" id="SM00498">
    <property type="entry name" value="FH2"/>
    <property type="match status" value="1"/>
</dbReference>
<feature type="region of interest" description="Disordered" evidence="3">
    <location>
        <begin position="363"/>
        <end position="414"/>
    </location>
</feature>
<dbReference type="InterPro" id="IPR051425">
    <property type="entry name" value="Formin_Homology"/>
</dbReference>
<evidence type="ECO:0000259" key="4">
    <source>
        <dbReference type="PROSITE" id="PS51444"/>
    </source>
</evidence>
<dbReference type="SUPFAM" id="SSF101447">
    <property type="entry name" value="Formin homology 2 domain (FH2 domain)"/>
    <property type="match status" value="1"/>
</dbReference>
<gene>
    <name evidence="5" type="ORF">CVIRNUC_010209</name>
</gene>
<dbReference type="PANTHER" id="PTHR45725:SF1">
    <property type="entry name" value="DISHEVELLED ASSOCIATED ACTIVATOR OF MORPHOGENESIS, ISOFORM D"/>
    <property type="match status" value="1"/>
</dbReference>
<feature type="compositionally biased region" description="Low complexity" evidence="3">
    <location>
        <begin position="373"/>
        <end position="394"/>
    </location>
</feature>
<feature type="region of interest" description="Disordered" evidence="3">
    <location>
        <begin position="829"/>
        <end position="935"/>
    </location>
</feature>
<sequence length="1065" mass="111051">MLRYYLSGVSTAASRVFTWLRENCEDLPESVSYPQQQQQQRQQQQQQVTEQAESPALATAAPDRAQRALMRLQRQQGLQLQAAGAETHDLQSRSNSLLAEKDAEIAALKSTMGVMVEDLQHLERRHRRETEAKEAALATAQGRIRALYAREVFWRQRAVQQENSSWEARKEATELGQELSQAFQRLHATERELEDVSRSNQENADIATAAIQLIVDTKRWTQEAIGAMLYQQVSQRNNVEVPAGAEPMVLETAAETALPARCASLEATPAVETRPADTDGPATEPTGVHGLPQPSAQPASEEGEPEEAPAPELAETPADAQQPDVATTQAVRSQPATASVCQDRAVPAEDTVPVEAAPEAVAAAAPVAPPRPEQAAAEAVAAATPADAQQPDVATTQAVRSQRATTSVCQDGDPAEDIVPVEAAPEAVAAAAPVAPPKAEQAAAEPVAAAPVAPSMPVAAVKTPLQVTQQAVVTTPAEHVAAASVLFAITPSVPLNRTKPSAVKAKRAKAVTAVLTTSVVTNTAIHLTGFSRLGLRKPLEIRQALVTGALTEEGLELVFNSQPKEEDAEQLRAYRGSFADLTPQEQYLYVISSVPRLKEKISLLGSIPSLPRDLSGTEKALACIQAACKQVKNSSRLQRTFALVLVVGNILNSGSRQGGALAIKLTCLAKLPTPSNVVAKDAQFAGLSGVSNLMEFVAAILSQETPAAARASAWFEKRPQGGILADEMPLLQQALHHLEGGELEKAREFSVRVSKASKEHQLCLAASTRLASVKLSFSAAAAGSSSEPVSAASSKSALAALLPCAWKAAPKQASAAASTGGSKACTLRPLAANAPRPPPPPPLKPQAKAAGKENVNPAALTRSAAPAPKAPPPPPKQAPKAPPPLPKKAPAPPPPPPPMKAPSKGAAPAPAAPPPPPPPSKRSPGKSAAPAPAAPSLPLLRLKKLSGKPAGSAAACSGSASEQAAARGAATAAAHADAARLVRVRLAEVPCAAEEGQFAGLLGGFLGQVGSRVEEAVSQAATTEGALTDLVAFLGQTPDLSPLDALRLLHRFISGFDRAFVRACR</sequence>
<feature type="compositionally biased region" description="Low complexity" evidence="3">
    <location>
        <begin position="310"/>
        <end position="320"/>
    </location>
</feature>
<feature type="compositionally biased region" description="Polar residues" evidence="3">
    <location>
        <begin position="324"/>
        <end position="340"/>
    </location>
</feature>
<keyword evidence="6" id="KW-1185">Reference proteome</keyword>
<feature type="compositionally biased region" description="Pro residues" evidence="3">
    <location>
        <begin position="835"/>
        <end position="844"/>
    </location>
</feature>
<feature type="compositionally biased region" description="Low complexity" evidence="3">
    <location>
        <begin position="35"/>
        <end position="47"/>
    </location>
</feature>
<feature type="compositionally biased region" description="Low complexity" evidence="3">
    <location>
        <begin position="925"/>
        <end position="935"/>
    </location>
</feature>
<protein>
    <recommendedName>
        <fullName evidence="1">Formin-like protein</fullName>
    </recommendedName>
</protein>
<organism evidence="5 6">
    <name type="scientific">Coccomyxa viridis</name>
    <dbReference type="NCBI Taxonomy" id="1274662"/>
    <lineage>
        <taxon>Eukaryota</taxon>
        <taxon>Viridiplantae</taxon>
        <taxon>Chlorophyta</taxon>
        <taxon>core chlorophytes</taxon>
        <taxon>Trebouxiophyceae</taxon>
        <taxon>Trebouxiophyceae incertae sedis</taxon>
        <taxon>Coccomyxaceae</taxon>
        <taxon>Coccomyxa</taxon>
    </lineage>
</organism>
<feature type="domain" description="FH2" evidence="4">
    <location>
        <begin position="434"/>
        <end position="828"/>
    </location>
</feature>
<dbReference type="PROSITE" id="PS51444">
    <property type="entry name" value="FH2"/>
    <property type="match status" value="1"/>
</dbReference>
<proteinExistence type="inferred from homology"/>
<dbReference type="InterPro" id="IPR042201">
    <property type="entry name" value="FH2_Formin_sf"/>
</dbReference>